<evidence type="ECO:0000313" key="1">
    <source>
        <dbReference type="EMBL" id="VTR25434.1"/>
    </source>
</evidence>
<name>A0A4U9U8B7_SERFO</name>
<dbReference type="AlphaFoldDB" id="A0A4U9U8B7"/>
<dbReference type="EMBL" id="CABEEZ010000039">
    <property type="protein sequence ID" value="VTR25434.1"/>
    <property type="molecule type" value="Genomic_DNA"/>
</dbReference>
<organism evidence="1">
    <name type="scientific">Serratia fonticola</name>
    <dbReference type="NCBI Taxonomy" id="47917"/>
    <lineage>
        <taxon>Bacteria</taxon>
        <taxon>Pseudomonadati</taxon>
        <taxon>Pseudomonadota</taxon>
        <taxon>Gammaproteobacteria</taxon>
        <taxon>Enterobacterales</taxon>
        <taxon>Yersiniaceae</taxon>
        <taxon>Serratia</taxon>
    </lineage>
</organism>
<protein>
    <submittedName>
        <fullName evidence="1">Uncharacterized protein</fullName>
    </submittedName>
</protein>
<reference evidence="1" key="1">
    <citation type="submission" date="2019-05" db="EMBL/GenBank/DDBJ databases">
        <authorList>
            <consortium name="Pathogen Informatics"/>
        </authorList>
    </citation>
    <scope>NUCLEOTIDE SEQUENCE [LARGE SCALE GENOMIC DNA]</scope>
    <source>
        <strain evidence="1">NCTC12965</strain>
    </source>
</reference>
<accession>A0A4U9U8B7</accession>
<proteinExistence type="predicted"/>
<gene>
    <name evidence="1" type="ORF">NCTC12965_02183</name>
</gene>
<sequence>MTIPVLLRYKGGDQQEKQKVADALVVLEKDRLMIRDITLAEESEGATLAETTQTLIRGLKDRFFDQNTHIAVSSDADLNLKYPFILY</sequence>